<keyword evidence="3" id="KW-1185">Reference proteome</keyword>
<evidence type="ECO:0000313" key="3">
    <source>
        <dbReference type="Proteomes" id="UP000199371"/>
    </source>
</evidence>
<keyword evidence="1" id="KW-0812">Transmembrane</keyword>
<gene>
    <name evidence="2" type="ORF">SAMN05660691_00657</name>
</gene>
<protein>
    <recommendedName>
        <fullName evidence="4">DUF3149 domain-containing protein</fullName>
    </recommendedName>
</protein>
<dbReference type="Pfam" id="PF11346">
    <property type="entry name" value="DUF3149"/>
    <property type="match status" value="1"/>
</dbReference>
<sequence>MNLWQEFLNDPVIFISFTGLAIVIGLCIFYAVYFMYKVGHEQPDGK</sequence>
<dbReference type="EMBL" id="FNXF01000002">
    <property type="protein sequence ID" value="SEH65325.1"/>
    <property type="molecule type" value="Genomic_DNA"/>
</dbReference>
<evidence type="ECO:0000313" key="2">
    <source>
        <dbReference type="EMBL" id="SEH65325.1"/>
    </source>
</evidence>
<reference evidence="3" key="1">
    <citation type="submission" date="2016-10" db="EMBL/GenBank/DDBJ databases">
        <authorList>
            <person name="Varghese N."/>
            <person name="Submissions S."/>
        </authorList>
    </citation>
    <scope>NUCLEOTIDE SEQUENCE [LARGE SCALE GENOMIC DNA]</scope>
    <source>
        <strain evidence="3">DSM 17616</strain>
    </source>
</reference>
<dbReference type="Proteomes" id="UP000199371">
    <property type="component" value="Unassembled WGS sequence"/>
</dbReference>
<accession>A0A1H6JS38</accession>
<organism evidence="2 3">
    <name type="scientific">Rheinheimera pacifica</name>
    <dbReference type="NCBI Taxonomy" id="173990"/>
    <lineage>
        <taxon>Bacteria</taxon>
        <taxon>Pseudomonadati</taxon>
        <taxon>Pseudomonadota</taxon>
        <taxon>Gammaproteobacteria</taxon>
        <taxon>Chromatiales</taxon>
        <taxon>Chromatiaceae</taxon>
        <taxon>Rheinheimera</taxon>
    </lineage>
</organism>
<dbReference type="STRING" id="173990.SAMN05660691_00657"/>
<dbReference type="AlphaFoldDB" id="A0A1H6JS38"/>
<evidence type="ECO:0008006" key="4">
    <source>
        <dbReference type="Google" id="ProtNLM"/>
    </source>
</evidence>
<keyword evidence="1" id="KW-0472">Membrane</keyword>
<name>A0A1H6JS38_9GAMM</name>
<feature type="transmembrane region" description="Helical" evidence="1">
    <location>
        <begin position="12"/>
        <end position="36"/>
    </location>
</feature>
<dbReference type="RefSeq" id="WP_143039914.1">
    <property type="nucleotide sequence ID" value="NZ_DASWWU010000009.1"/>
</dbReference>
<dbReference type="OrthoDB" id="5772434at2"/>
<keyword evidence="1" id="KW-1133">Transmembrane helix</keyword>
<proteinExistence type="predicted"/>
<evidence type="ECO:0000256" key="1">
    <source>
        <dbReference type="SAM" id="Phobius"/>
    </source>
</evidence>
<dbReference type="InterPro" id="IPR021494">
    <property type="entry name" value="DUF3149"/>
</dbReference>